<dbReference type="PROSITE" id="PS51257">
    <property type="entry name" value="PROKAR_LIPOPROTEIN"/>
    <property type="match status" value="1"/>
</dbReference>
<comment type="pathway">
    <text evidence="2">Cofactor biosynthesis; thiamine diphosphate biosynthesis.</text>
</comment>
<feature type="chain" id="PRO_5045151786" description="Thiamine pyrimidine synthase" evidence="12">
    <location>
        <begin position="23"/>
        <end position="347"/>
    </location>
</feature>
<evidence type="ECO:0000256" key="8">
    <source>
        <dbReference type="ARBA" id="ARBA00022977"/>
    </source>
</evidence>
<keyword evidence="12" id="KW-0732">Signal</keyword>
<dbReference type="InterPro" id="IPR027939">
    <property type="entry name" value="NMT1/THI5"/>
</dbReference>
<dbReference type="RefSeq" id="WP_395824727.1">
    <property type="nucleotide sequence ID" value="NZ_CP043494.1"/>
</dbReference>
<proteinExistence type="inferred from homology"/>
<keyword evidence="6" id="KW-0479">Metal-binding</keyword>
<dbReference type="InterPro" id="IPR015168">
    <property type="entry name" value="SsuA/THI5"/>
</dbReference>
<comment type="subunit">
    <text evidence="4">Homodimer.</text>
</comment>
<evidence type="ECO:0000256" key="12">
    <source>
        <dbReference type="SAM" id="SignalP"/>
    </source>
</evidence>
<evidence type="ECO:0000256" key="10">
    <source>
        <dbReference type="ARBA" id="ARBA00033171"/>
    </source>
</evidence>
<keyword evidence="5" id="KW-0808">Transferase</keyword>
<evidence type="ECO:0000313" key="14">
    <source>
        <dbReference type="EMBL" id="WNG47231.1"/>
    </source>
</evidence>
<keyword evidence="9" id="KW-0408">Iron</keyword>
<evidence type="ECO:0000256" key="9">
    <source>
        <dbReference type="ARBA" id="ARBA00023004"/>
    </source>
</evidence>
<name>A0ABY9WVF0_9BACT</name>
<reference evidence="14 15" key="1">
    <citation type="submission" date="2019-08" db="EMBL/GenBank/DDBJ databases">
        <title>Archangium and Cystobacter genomes.</title>
        <authorList>
            <person name="Chen I.-C.K."/>
            <person name="Wielgoss S."/>
        </authorList>
    </citation>
    <scope>NUCLEOTIDE SEQUENCE [LARGE SCALE GENOMIC DNA]</scope>
    <source>
        <strain evidence="14 15">Cbm 6</strain>
    </source>
</reference>
<evidence type="ECO:0000256" key="5">
    <source>
        <dbReference type="ARBA" id="ARBA00022679"/>
    </source>
</evidence>
<dbReference type="Pfam" id="PF09084">
    <property type="entry name" value="NMT1"/>
    <property type="match status" value="1"/>
</dbReference>
<dbReference type="PANTHER" id="PTHR31528">
    <property type="entry name" value="4-AMINO-5-HYDROXYMETHYL-2-METHYLPYRIMIDINE PHOSPHATE SYNTHASE THI11-RELATED"/>
    <property type="match status" value="1"/>
</dbReference>
<organism evidence="14 15">
    <name type="scientific">Archangium minus</name>
    <dbReference type="NCBI Taxonomy" id="83450"/>
    <lineage>
        <taxon>Bacteria</taxon>
        <taxon>Pseudomonadati</taxon>
        <taxon>Myxococcota</taxon>
        <taxon>Myxococcia</taxon>
        <taxon>Myxococcales</taxon>
        <taxon>Cystobacterineae</taxon>
        <taxon>Archangiaceae</taxon>
        <taxon>Archangium</taxon>
    </lineage>
</organism>
<sequence>MRRRLVGLLGCVALLVAVGACSRSKEGTKQAEGTDAGSGAQAQAAQTAQVKLALNWVPEPEFGGFYAARETGAFKRHGMEVNILGGGAGVPVMQMVASGQVEFGIVAADDVLTARVRGVDVIPLFAVYQTSPHGIMVHASRGAKGIKDVLASGTIALEPGLPYAAYLKKKYGFDKVKVVPYDGGVARFVADKEFAQQCFITSEPIAARKQGADPTVFLVADEGFNPYQAVVITRRELWKEQPERVKSFVAAVREGWSSYLENPEPANAVMAKLNTTMDAETFAAAAQAQKPLIETEETRARGLGTMSRERWETLGRQLVELGLIEKAPPVDEFLLAEFTAPASKASP</sequence>
<accession>A0ABY9WVF0</accession>
<keyword evidence="15" id="KW-1185">Reference proteome</keyword>
<evidence type="ECO:0000256" key="2">
    <source>
        <dbReference type="ARBA" id="ARBA00004948"/>
    </source>
</evidence>
<dbReference type="SUPFAM" id="SSF53850">
    <property type="entry name" value="Periplasmic binding protein-like II"/>
    <property type="match status" value="1"/>
</dbReference>
<comment type="function">
    <text evidence="1">Responsible for the formation of the pyrimidine heterocycle in the thiamine biosynthesis pathway. Catalyzes the formation of hydroxymethylpyrimidine phosphate (HMP-P) from histidine and pyridoxal phosphate (PLP). The protein uses PLP and the active site histidine to form HMP-P, generating an inactive enzyme. The enzyme can only undergo a single turnover, which suggests it is a suicide enzyme.</text>
</comment>
<dbReference type="PANTHER" id="PTHR31528:SF1">
    <property type="entry name" value="4-AMINO-5-HYDROXYMETHYL-2-METHYLPYRIMIDINE PHOSPHATE SYNTHASE THI11-RELATED"/>
    <property type="match status" value="1"/>
</dbReference>
<dbReference type="Proteomes" id="UP001611383">
    <property type="component" value="Chromosome"/>
</dbReference>
<dbReference type="EMBL" id="CP043494">
    <property type="protein sequence ID" value="WNG47231.1"/>
    <property type="molecule type" value="Genomic_DNA"/>
</dbReference>
<keyword evidence="8" id="KW-0784">Thiamine biosynthesis</keyword>
<evidence type="ECO:0000256" key="6">
    <source>
        <dbReference type="ARBA" id="ARBA00022723"/>
    </source>
</evidence>
<evidence type="ECO:0000256" key="11">
    <source>
        <dbReference type="ARBA" id="ARBA00048179"/>
    </source>
</evidence>
<evidence type="ECO:0000256" key="4">
    <source>
        <dbReference type="ARBA" id="ARBA00011738"/>
    </source>
</evidence>
<dbReference type="Gene3D" id="3.40.190.10">
    <property type="entry name" value="Periplasmic binding protein-like II"/>
    <property type="match status" value="2"/>
</dbReference>
<evidence type="ECO:0000256" key="3">
    <source>
        <dbReference type="ARBA" id="ARBA00009406"/>
    </source>
</evidence>
<keyword evidence="7" id="KW-0663">Pyridoxal phosphate</keyword>
<gene>
    <name evidence="14" type="ORF">F0U60_26215</name>
</gene>
<comment type="catalytic activity">
    <reaction evidence="11">
        <text>N(6)-(pyridoxal phosphate)-L-lysyl-[4-amino-5-hydroxymethyl-2-methylpyrimidine phosphate synthase] + L-histidyl-[4-amino-5-hydroxymethyl-2-methylpyrimidine phosphate synthase] + 2 Fe(3+) + 4 H2O = L-lysyl-[4-amino-5-hydroxymethyl-2-methylpyrimidine phosphate synthase] + (2S)-2-amino-5-hydroxy-4-oxopentanoyl-[4-amino-5-hydroxymethyl-2-methylpyrimidine phosphate synthase] + 4-amino-2-methyl-5-(phosphooxymethyl)pyrimidine + 3-oxopropanoate + 2 Fe(2+) + 2 H(+)</text>
        <dbReference type="Rhea" id="RHEA:65756"/>
        <dbReference type="Rhea" id="RHEA-COMP:16892"/>
        <dbReference type="Rhea" id="RHEA-COMP:16893"/>
        <dbReference type="Rhea" id="RHEA-COMP:16894"/>
        <dbReference type="Rhea" id="RHEA-COMP:16895"/>
        <dbReference type="ChEBI" id="CHEBI:15377"/>
        <dbReference type="ChEBI" id="CHEBI:15378"/>
        <dbReference type="ChEBI" id="CHEBI:29033"/>
        <dbReference type="ChEBI" id="CHEBI:29034"/>
        <dbReference type="ChEBI" id="CHEBI:29969"/>
        <dbReference type="ChEBI" id="CHEBI:29979"/>
        <dbReference type="ChEBI" id="CHEBI:33190"/>
        <dbReference type="ChEBI" id="CHEBI:58354"/>
        <dbReference type="ChEBI" id="CHEBI:143915"/>
        <dbReference type="ChEBI" id="CHEBI:157692"/>
    </reaction>
    <physiologicalReaction direction="left-to-right" evidence="11">
        <dbReference type="Rhea" id="RHEA:65757"/>
    </physiologicalReaction>
</comment>
<feature type="signal peptide" evidence="12">
    <location>
        <begin position="1"/>
        <end position="22"/>
    </location>
</feature>
<protein>
    <recommendedName>
        <fullName evidence="10">Thiamine pyrimidine synthase</fullName>
    </recommendedName>
</protein>
<evidence type="ECO:0000256" key="1">
    <source>
        <dbReference type="ARBA" id="ARBA00003469"/>
    </source>
</evidence>
<evidence type="ECO:0000259" key="13">
    <source>
        <dbReference type="Pfam" id="PF09084"/>
    </source>
</evidence>
<comment type="similarity">
    <text evidence="3">Belongs to the NMT1/THI5 family.</text>
</comment>
<evidence type="ECO:0000256" key="7">
    <source>
        <dbReference type="ARBA" id="ARBA00022898"/>
    </source>
</evidence>
<feature type="domain" description="SsuA/THI5-like" evidence="13">
    <location>
        <begin position="60"/>
        <end position="266"/>
    </location>
</feature>
<evidence type="ECO:0000313" key="15">
    <source>
        <dbReference type="Proteomes" id="UP001611383"/>
    </source>
</evidence>